<feature type="binding site" evidence="13">
    <location>
        <begin position="10"/>
        <end position="15"/>
    </location>
    <ligand>
        <name>NAD(+)</name>
        <dbReference type="ChEBI" id="CHEBI:57540"/>
    </ligand>
</feature>
<keyword evidence="3 13" id="KW-0028">Amino-acid biosynthesis</keyword>
<evidence type="ECO:0000256" key="4">
    <source>
        <dbReference type="ARBA" id="ARBA00022857"/>
    </source>
</evidence>
<dbReference type="EC" id="1.17.1.8" evidence="10 13"/>
<evidence type="ECO:0000256" key="8">
    <source>
        <dbReference type="ARBA" id="ARBA00023154"/>
    </source>
</evidence>
<comment type="catalytic activity">
    <reaction evidence="12 13">
        <text>(S)-2,3,4,5-tetrahydrodipicolinate + NAD(+) + H2O = (2S,4S)-4-hydroxy-2,3,4,5-tetrahydrodipicolinate + NADH + H(+)</text>
        <dbReference type="Rhea" id="RHEA:35323"/>
        <dbReference type="ChEBI" id="CHEBI:15377"/>
        <dbReference type="ChEBI" id="CHEBI:15378"/>
        <dbReference type="ChEBI" id="CHEBI:16845"/>
        <dbReference type="ChEBI" id="CHEBI:57540"/>
        <dbReference type="ChEBI" id="CHEBI:57945"/>
        <dbReference type="ChEBI" id="CHEBI:67139"/>
        <dbReference type="EC" id="1.17.1.8"/>
    </reaction>
</comment>
<feature type="binding site" evidence="13">
    <location>
        <position position="36"/>
    </location>
    <ligand>
        <name>NAD(+)</name>
        <dbReference type="ChEBI" id="CHEBI:57540"/>
    </ligand>
</feature>
<dbReference type="PANTHER" id="PTHR20836">
    <property type="entry name" value="DIHYDRODIPICOLINATE REDUCTASE"/>
    <property type="match status" value="1"/>
</dbReference>
<dbReference type="HAMAP" id="MF_00102">
    <property type="entry name" value="DapB"/>
    <property type="match status" value="1"/>
</dbReference>
<evidence type="ECO:0000256" key="9">
    <source>
        <dbReference type="ARBA" id="ARBA00037922"/>
    </source>
</evidence>
<gene>
    <name evidence="13 16" type="primary">dapB</name>
    <name evidence="16" type="ORF">RM531_05025</name>
</gene>
<evidence type="ECO:0000259" key="15">
    <source>
        <dbReference type="Pfam" id="PF05173"/>
    </source>
</evidence>
<keyword evidence="4 13" id="KW-0521">NADP</keyword>
<evidence type="ECO:0000256" key="11">
    <source>
        <dbReference type="ARBA" id="ARBA00049080"/>
    </source>
</evidence>
<dbReference type="Gene3D" id="3.40.50.720">
    <property type="entry name" value="NAD(P)-binding Rossmann-like Domain"/>
    <property type="match status" value="1"/>
</dbReference>
<dbReference type="InterPro" id="IPR023940">
    <property type="entry name" value="DHDPR_bac"/>
</dbReference>
<keyword evidence="6 13" id="KW-0560">Oxidoreductase</keyword>
<feature type="binding site" evidence="13">
    <location>
        <begin position="167"/>
        <end position="168"/>
    </location>
    <ligand>
        <name>(S)-2,3,4,5-tetrahydrodipicolinate</name>
        <dbReference type="ChEBI" id="CHEBI:16845"/>
    </ligand>
</feature>
<organism evidence="16 17">
    <name type="scientific">Spectribacter acetivorans</name>
    <dbReference type="NCBI Taxonomy" id="3075603"/>
    <lineage>
        <taxon>Bacteria</taxon>
        <taxon>Pseudomonadati</taxon>
        <taxon>Pseudomonadota</taxon>
        <taxon>Gammaproteobacteria</taxon>
        <taxon>Salinisphaerales</taxon>
        <taxon>Salinisphaeraceae</taxon>
        <taxon>Spectribacter</taxon>
    </lineage>
</organism>
<proteinExistence type="inferred from homology"/>
<dbReference type="PANTHER" id="PTHR20836:SF0">
    <property type="entry name" value="4-HYDROXY-TETRAHYDRODIPICOLINATE REDUCTASE 1, CHLOROPLASTIC-RELATED"/>
    <property type="match status" value="1"/>
</dbReference>
<evidence type="ECO:0000256" key="7">
    <source>
        <dbReference type="ARBA" id="ARBA00023027"/>
    </source>
</evidence>
<evidence type="ECO:0000313" key="17">
    <source>
        <dbReference type="Proteomes" id="UP001259982"/>
    </source>
</evidence>
<comment type="pathway">
    <text evidence="9 13">Amino-acid biosynthesis; L-lysine biosynthesis via DAP pathway; (S)-tetrahydrodipicolinate from L-aspartate: step 4/4.</text>
</comment>
<dbReference type="SUPFAM" id="SSF51735">
    <property type="entry name" value="NAD(P)-binding Rossmann-fold domains"/>
    <property type="match status" value="1"/>
</dbReference>
<protein>
    <recommendedName>
        <fullName evidence="10 13">4-hydroxy-tetrahydrodipicolinate reductase</fullName>
        <shortName evidence="13">HTPA reductase</shortName>
        <ecNumber evidence="10 13">1.17.1.8</ecNumber>
    </recommendedName>
</protein>
<dbReference type="Pfam" id="PF05173">
    <property type="entry name" value="DapB_C"/>
    <property type="match status" value="1"/>
</dbReference>
<dbReference type="Gene3D" id="3.30.360.10">
    <property type="entry name" value="Dihydrodipicolinate Reductase, domain 2"/>
    <property type="match status" value="1"/>
</dbReference>
<evidence type="ECO:0000256" key="1">
    <source>
        <dbReference type="ARBA" id="ARBA00006642"/>
    </source>
</evidence>
<evidence type="ECO:0000256" key="3">
    <source>
        <dbReference type="ARBA" id="ARBA00022605"/>
    </source>
</evidence>
<feature type="domain" description="Dihydrodipicolinate reductase N-terminal" evidence="14">
    <location>
        <begin position="4"/>
        <end position="127"/>
    </location>
</feature>
<dbReference type="InterPro" id="IPR022664">
    <property type="entry name" value="DapB_N_CS"/>
</dbReference>
<dbReference type="Proteomes" id="UP001259982">
    <property type="component" value="Unassembled WGS sequence"/>
</dbReference>
<evidence type="ECO:0000259" key="14">
    <source>
        <dbReference type="Pfam" id="PF01113"/>
    </source>
</evidence>
<evidence type="ECO:0000256" key="12">
    <source>
        <dbReference type="ARBA" id="ARBA00049396"/>
    </source>
</evidence>
<feature type="binding site" evidence="13">
    <location>
        <position position="158"/>
    </location>
    <ligand>
        <name>(S)-2,3,4,5-tetrahydrodipicolinate</name>
        <dbReference type="ChEBI" id="CHEBI:16845"/>
    </ligand>
</feature>
<dbReference type="InterPro" id="IPR022663">
    <property type="entry name" value="DapB_C"/>
</dbReference>
<dbReference type="PROSITE" id="PS01298">
    <property type="entry name" value="DAPB"/>
    <property type="match status" value="1"/>
</dbReference>
<dbReference type="PIRSF" id="PIRSF000161">
    <property type="entry name" value="DHPR"/>
    <property type="match status" value="1"/>
</dbReference>
<reference evidence="16 17" key="1">
    <citation type="submission" date="2023-09" db="EMBL/GenBank/DDBJ databases">
        <authorList>
            <person name="Rey-Velasco X."/>
        </authorList>
    </citation>
    <scope>NUCLEOTIDE SEQUENCE [LARGE SCALE GENOMIC DNA]</scope>
    <source>
        <strain evidence="16 17">P385</strain>
    </source>
</reference>
<name>A0ABU3B703_9GAMM</name>
<dbReference type="GO" id="GO:0008839">
    <property type="term" value="F:4-hydroxy-tetrahydrodipicolinate reductase"/>
    <property type="evidence" value="ECO:0007669"/>
    <property type="project" value="UniProtKB-EC"/>
</dbReference>
<comment type="caution">
    <text evidence="13">Lacks conserved residue(s) required for the propagation of feature annotation.</text>
</comment>
<feature type="domain" description="Dihydrodipicolinate reductase C-terminal" evidence="15">
    <location>
        <begin position="130"/>
        <end position="266"/>
    </location>
</feature>
<comment type="caution">
    <text evidence="13">Was originally thought to be a dihydrodipicolinate reductase (DHDPR), catalyzing the conversion of dihydrodipicolinate to tetrahydrodipicolinate. However, it was shown in E.coli that the substrate of the enzymatic reaction is not dihydrodipicolinate (DHDP) but in fact (2S,4S)-4-hydroxy-2,3,4,5-tetrahydrodipicolinic acid (HTPA), the product released by the DapA-catalyzed reaction.</text>
</comment>
<accession>A0ABU3B703</accession>
<comment type="catalytic activity">
    <reaction evidence="11 13">
        <text>(S)-2,3,4,5-tetrahydrodipicolinate + NADP(+) + H2O = (2S,4S)-4-hydroxy-2,3,4,5-tetrahydrodipicolinate + NADPH + H(+)</text>
        <dbReference type="Rhea" id="RHEA:35331"/>
        <dbReference type="ChEBI" id="CHEBI:15377"/>
        <dbReference type="ChEBI" id="CHEBI:15378"/>
        <dbReference type="ChEBI" id="CHEBI:16845"/>
        <dbReference type="ChEBI" id="CHEBI:57783"/>
        <dbReference type="ChEBI" id="CHEBI:58349"/>
        <dbReference type="ChEBI" id="CHEBI:67139"/>
        <dbReference type="EC" id="1.17.1.8"/>
    </reaction>
</comment>
<dbReference type="InterPro" id="IPR000846">
    <property type="entry name" value="DapB_N"/>
</dbReference>
<keyword evidence="17" id="KW-1185">Reference proteome</keyword>
<keyword evidence="8 13" id="KW-0457">Lysine biosynthesis</keyword>
<dbReference type="InterPro" id="IPR036291">
    <property type="entry name" value="NAD(P)-bd_dom_sf"/>
</dbReference>
<evidence type="ECO:0000256" key="10">
    <source>
        <dbReference type="ARBA" id="ARBA00038983"/>
    </source>
</evidence>
<dbReference type="CDD" id="cd02274">
    <property type="entry name" value="DHDPR_N"/>
    <property type="match status" value="1"/>
</dbReference>
<dbReference type="RefSeq" id="WP_311657736.1">
    <property type="nucleotide sequence ID" value="NZ_JAVRHY010000003.1"/>
</dbReference>
<feature type="active site" description="Proton donor" evidence="13">
    <location>
        <position position="161"/>
    </location>
</feature>
<keyword evidence="5 13" id="KW-0220">Diaminopimelate biosynthesis</keyword>
<comment type="caution">
    <text evidence="16">The sequence shown here is derived from an EMBL/GenBank/DDBJ whole genome shotgun (WGS) entry which is preliminary data.</text>
</comment>
<evidence type="ECO:0000313" key="16">
    <source>
        <dbReference type="EMBL" id="MDT0617825.1"/>
    </source>
</evidence>
<dbReference type="SUPFAM" id="SSF55347">
    <property type="entry name" value="Glyceraldehyde-3-phosphate dehydrogenase-like, C-terminal domain"/>
    <property type="match status" value="1"/>
</dbReference>
<keyword evidence="2 13" id="KW-0963">Cytoplasm</keyword>
<dbReference type="EMBL" id="JAVRHY010000003">
    <property type="protein sequence ID" value="MDT0617825.1"/>
    <property type="molecule type" value="Genomic_DNA"/>
</dbReference>
<evidence type="ECO:0000256" key="13">
    <source>
        <dbReference type="HAMAP-Rule" id="MF_00102"/>
    </source>
</evidence>
<feature type="binding site" evidence="13">
    <location>
        <begin position="124"/>
        <end position="127"/>
    </location>
    <ligand>
        <name>NAD(+)</name>
        <dbReference type="ChEBI" id="CHEBI:57540"/>
    </ligand>
</feature>
<evidence type="ECO:0000256" key="6">
    <source>
        <dbReference type="ARBA" id="ARBA00023002"/>
    </source>
</evidence>
<feature type="binding site" evidence="13">
    <location>
        <begin position="100"/>
        <end position="102"/>
    </location>
    <ligand>
        <name>NAD(+)</name>
        <dbReference type="ChEBI" id="CHEBI:57540"/>
    </ligand>
</feature>
<evidence type="ECO:0000256" key="2">
    <source>
        <dbReference type="ARBA" id="ARBA00022490"/>
    </source>
</evidence>
<comment type="function">
    <text evidence="13">Catalyzes the conversion of 4-hydroxy-tetrahydrodipicolinate (HTPA) to tetrahydrodipicolinate.</text>
</comment>
<keyword evidence="7 13" id="KW-0520">NAD</keyword>
<comment type="subcellular location">
    <subcellularLocation>
        <location evidence="13">Cytoplasm</location>
    </subcellularLocation>
</comment>
<feature type="active site" description="Proton donor/acceptor" evidence="13">
    <location>
        <position position="157"/>
    </location>
</feature>
<sequence length="269" mass="27980">MSHIKVAINGAGGRMGRNLVSACVAADGLSLSAAFEAADSPFIGTDAGSLAGEQALDVAIAAADTRRDHAFDVLVDFTRPEPSLIALADCRAMGAAMVIGTTGFDEAQIAEIDAAAGDIPLVFAPNMSAGVNLTLKLLEMAARALGDTVDIEIIEAHHRHKVDAPSGTALKMGEVVAEALGRKLDDCAVYGREGHTGERDRKTIGFETIRAGDIVGEHTVLFAGDGERLEISHKASSRTTFASGAMRAAAWVAGRAPGRYDMPDVLGLR</sequence>
<dbReference type="NCBIfam" id="TIGR00036">
    <property type="entry name" value="dapB"/>
    <property type="match status" value="1"/>
</dbReference>
<comment type="similarity">
    <text evidence="1 13">Belongs to the DapB family.</text>
</comment>
<evidence type="ECO:0000256" key="5">
    <source>
        <dbReference type="ARBA" id="ARBA00022915"/>
    </source>
</evidence>
<comment type="subunit">
    <text evidence="13">Homotetramer.</text>
</comment>
<dbReference type="Pfam" id="PF01113">
    <property type="entry name" value="DapB_N"/>
    <property type="match status" value="1"/>
</dbReference>